<feature type="domain" description="RNA polymerase sigma-70 region 2" evidence="5">
    <location>
        <begin position="13"/>
        <end position="75"/>
    </location>
</feature>
<dbReference type="SUPFAM" id="SSF88659">
    <property type="entry name" value="Sigma3 and sigma4 domains of RNA polymerase sigma factors"/>
    <property type="match status" value="1"/>
</dbReference>
<reference evidence="7 8" key="1">
    <citation type="journal article" date="2014" name="Genome Announc.">
        <title>Draft Genome Sequence of Bacillus alcalophilus AV1934, a Classic Alkaliphile Isolated from Human Feces in 1934.</title>
        <authorList>
            <person name="Attie O."/>
            <person name="Jayaprakash A."/>
            <person name="Shah H."/>
            <person name="Paulsen I.T."/>
            <person name="Morino M."/>
            <person name="Takahashi Y."/>
            <person name="Narumi I."/>
            <person name="Sachidanandam R."/>
            <person name="Satoh K."/>
            <person name="Ito M."/>
            <person name="Krulwich T.A."/>
        </authorList>
    </citation>
    <scope>NUCLEOTIDE SEQUENCE [LARGE SCALE GENOMIC DNA]</scope>
    <source>
        <strain evidence="7 8">AV1934</strain>
    </source>
</reference>
<dbReference type="CDD" id="cd06171">
    <property type="entry name" value="Sigma70_r4"/>
    <property type="match status" value="1"/>
</dbReference>
<keyword evidence="8" id="KW-1185">Reference proteome</keyword>
<keyword evidence="2" id="KW-0805">Transcription regulation</keyword>
<evidence type="ECO:0000256" key="2">
    <source>
        <dbReference type="ARBA" id="ARBA00023015"/>
    </source>
</evidence>
<dbReference type="PANTHER" id="PTHR43133">
    <property type="entry name" value="RNA POLYMERASE ECF-TYPE SIGMA FACTO"/>
    <property type="match status" value="1"/>
</dbReference>
<dbReference type="AlphaFoldDB" id="A0A094YQE7"/>
<dbReference type="Pfam" id="PF08281">
    <property type="entry name" value="Sigma70_r4_2"/>
    <property type="match status" value="1"/>
</dbReference>
<evidence type="ECO:0000313" key="8">
    <source>
        <dbReference type="Proteomes" id="UP000002754"/>
    </source>
</evidence>
<dbReference type="Gene3D" id="1.10.10.10">
    <property type="entry name" value="Winged helix-like DNA-binding domain superfamily/Winged helix DNA-binding domain"/>
    <property type="match status" value="1"/>
</dbReference>
<proteinExistence type="inferred from homology"/>
<evidence type="ECO:0000256" key="4">
    <source>
        <dbReference type="ARBA" id="ARBA00023163"/>
    </source>
</evidence>
<comment type="similarity">
    <text evidence="1">Belongs to the sigma-70 factor family. ECF subfamily.</text>
</comment>
<dbReference type="PANTHER" id="PTHR43133:SF60">
    <property type="entry name" value="RNA POLYMERASE SIGMA FACTOR SIGV"/>
    <property type="match status" value="1"/>
</dbReference>
<dbReference type="NCBIfam" id="TIGR02937">
    <property type="entry name" value="sigma70-ECF"/>
    <property type="match status" value="1"/>
</dbReference>
<dbReference type="InterPro" id="IPR014284">
    <property type="entry name" value="RNA_pol_sigma-70_dom"/>
</dbReference>
<dbReference type="SUPFAM" id="SSF88946">
    <property type="entry name" value="Sigma2 domain of RNA polymerase sigma factors"/>
    <property type="match status" value="1"/>
</dbReference>
<gene>
    <name evidence="7" type="ORF">BALCAV_0220920</name>
</gene>
<dbReference type="GO" id="GO:0003677">
    <property type="term" value="F:DNA binding"/>
    <property type="evidence" value="ECO:0007669"/>
    <property type="project" value="InterPro"/>
</dbReference>
<evidence type="ECO:0000259" key="5">
    <source>
        <dbReference type="Pfam" id="PF04542"/>
    </source>
</evidence>
<dbReference type="InterPro" id="IPR036388">
    <property type="entry name" value="WH-like_DNA-bd_sf"/>
</dbReference>
<evidence type="ECO:0000313" key="7">
    <source>
        <dbReference type="EMBL" id="KGA95687.1"/>
    </source>
</evidence>
<dbReference type="InterPro" id="IPR013325">
    <property type="entry name" value="RNA_pol_sigma_r2"/>
</dbReference>
<keyword evidence="4" id="KW-0804">Transcription</keyword>
<keyword evidence="3" id="KW-0731">Sigma factor</keyword>
<dbReference type="GO" id="GO:0006352">
    <property type="term" value="P:DNA-templated transcription initiation"/>
    <property type="evidence" value="ECO:0007669"/>
    <property type="project" value="InterPro"/>
</dbReference>
<dbReference type="InterPro" id="IPR007627">
    <property type="entry name" value="RNA_pol_sigma70_r2"/>
</dbReference>
<dbReference type="Pfam" id="PF04542">
    <property type="entry name" value="Sigma70_r2"/>
    <property type="match status" value="1"/>
</dbReference>
<evidence type="ECO:0000256" key="3">
    <source>
        <dbReference type="ARBA" id="ARBA00023082"/>
    </source>
</evidence>
<accession>A0A094YQE7</accession>
<dbReference type="Proteomes" id="UP000002754">
    <property type="component" value="Unassembled WGS sequence"/>
</dbReference>
<dbReference type="GO" id="GO:0016987">
    <property type="term" value="F:sigma factor activity"/>
    <property type="evidence" value="ECO:0007669"/>
    <property type="project" value="UniProtKB-KW"/>
</dbReference>
<dbReference type="InterPro" id="IPR013249">
    <property type="entry name" value="RNA_pol_sigma70_r4_t2"/>
</dbReference>
<evidence type="ECO:0000259" key="6">
    <source>
        <dbReference type="Pfam" id="PF08281"/>
    </source>
</evidence>
<dbReference type="Gene3D" id="1.10.1740.10">
    <property type="match status" value="1"/>
</dbReference>
<dbReference type="STRING" id="1218173.BALCAV_0220920"/>
<sequence>MIDKEEILIEIMNTYGDELLRLIYSYVKNKEVAEDLTQDIFIKVYERIDQFEQRSSLRTWLYRIAINQSKDYLKSWHFRKVRTEAEDFFLSHTVEKTPEIRTVEKAEEEELVHKVFSLPLKYREVIYLFYYQECSVGEISELLKVKEGTVKTRLYQARRKLRIKWNEEDL</sequence>
<dbReference type="eggNOG" id="COG1595">
    <property type="taxonomic scope" value="Bacteria"/>
</dbReference>
<dbReference type="EMBL" id="ALPT02000113">
    <property type="protein sequence ID" value="KGA95687.1"/>
    <property type="molecule type" value="Genomic_DNA"/>
</dbReference>
<comment type="caution">
    <text evidence="7">The sequence shown here is derived from an EMBL/GenBank/DDBJ whole genome shotgun (WGS) entry which is preliminary data.</text>
</comment>
<protein>
    <submittedName>
        <fullName evidence="7">RNA polymerase factor sigma C</fullName>
    </submittedName>
</protein>
<dbReference type="InterPro" id="IPR039425">
    <property type="entry name" value="RNA_pol_sigma-70-like"/>
</dbReference>
<organism evidence="7 8">
    <name type="scientific">Alkalihalobacillus alcalophilus ATCC 27647 = CGMCC 1.3604</name>
    <dbReference type="NCBI Taxonomy" id="1218173"/>
    <lineage>
        <taxon>Bacteria</taxon>
        <taxon>Bacillati</taxon>
        <taxon>Bacillota</taxon>
        <taxon>Bacilli</taxon>
        <taxon>Bacillales</taxon>
        <taxon>Bacillaceae</taxon>
        <taxon>Alkalihalobacillus</taxon>
    </lineage>
</organism>
<dbReference type="NCBIfam" id="NF006930">
    <property type="entry name" value="PRK09415.1"/>
    <property type="match status" value="1"/>
</dbReference>
<dbReference type="InterPro" id="IPR013324">
    <property type="entry name" value="RNA_pol_sigma_r3/r4-like"/>
</dbReference>
<feature type="domain" description="RNA polymerase sigma factor 70 region 4 type 2" evidence="6">
    <location>
        <begin position="117"/>
        <end position="161"/>
    </location>
</feature>
<evidence type="ECO:0000256" key="1">
    <source>
        <dbReference type="ARBA" id="ARBA00010641"/>
    </source>
</evidence>
<name>A0A094YQE7_ALKAL</name>